<reference evidence="2" key="1">
    <citation type="submission" date="2025-08" db="UniProtKB">
        <authorList>
            <consortium name="Ensembl"/>
        </authorList>
    </citation>
    <scope>IDENTIFICATION</scope>
</reference>
<reference evidence="2" key="2">
    <citation type="submission" date="2025-09" db="UniProtKB">
        <authorList>
            <consortium name="Ensembl"/>
        </authorList>
    </citation>
    <scope>IDENTIFICATION</scope>
</reference>
<evidence type="ECO:0000313" key="2">
    <source>
        <dbReference type="Ensembl" id="ENSNVIP00000024915.1"/>
    </source>
</evidence>
<evidence type="ECO:0000256" key="1">
    <source>
        <dbReference type="SAM" id="MobiDB-lite"/>
    </source>
</evidence>
<proteinExistence type="predicted"/>
<dbReference type="Proteomes" id="UP000694425">
    <property type="component" value="Unplaced"/>
</dbReference>
<dbReference type="Ensembl" id="ENSNVIT00000028918.1">
    <property type="protein sequence ID" value="ENSNVIP00000024915.1"/>
    <property type="gene ID" value="ENSNVIG00000019309.1"/>
</dbReference>
<sequence length="77" mass="8783">MDNPRLPPNTSQEEATGKTGLFKDPGTGGIRSISIVTMCHMPTYFYILCRQGNRQKENPTYCIKQMTELGYTWVPLR</sequence>
<evidence type="ECO:0000313" key="3">
    <source>
        <dbReference type="Proteomes" id="UP000694425"/>
    </source>
</evidence>
<dbReference type="GeneTree" id="ENSGT01030000236221"/>
<keyword evidence="3" id="KW-1185">Reference proteome</keyword>
<feature type="region of interest" description="Disordered" evidence="1">
    <location>
        <begin position="1"/>
        <end position="28"/>
    </location>
</feature>
<dbReference type="AlphaFoldDB" id="A0A8C7BM23"/>
<protein>
    <submittedName>
        <fullName evidence="2">Uncharacterized protein</fullName>
    </submittedName>
</protein>
<name>A0A8C7BM23_NEOVI</name>
<organism evidence="2 3">
    <name type="scientific">Neovison vison</name>
    <name type="common">American mink</name>
    <name type="synonym">Mustela vison</name>
    <dbReference type="NCBI Taxonomy" id="452646"/>
    <lineage>
        <taxon>Eukaryota</taxon>
        <taxon>Metazoa</taxon>
        <taxon>Chordata</taxon>
        <taxon>Craniata</taxon>
        <taxon>Vertebrata</taxon>
        <taxon>Euteleostomi</taxon>
        <taxon>Mammalia</taxon>
        <taxon>Eutheria</taxon>
        <taxon>Laurasiatheria</taxon>
        <taxon>Carnivora</taxon>
        <taxon>Caniformia</taxon>
        <taxon>Musteloidea</taxon>
        <taxon>Mustelidae</taxon>
        <taxon>Mustelinae</taxon>
        <taxon>Neogale</taxon>
    </lineage>
</organism>
<accession>A0A8C7BM23</accession>